<reference evidence="7 8" key="1">
    <citation type="submission" date="2016-07" db="EMBL/GenBank/DDBJ databases">
        <title>Pervasive Adenine N6-methylation of Active Genes in Fungi.</title>
        <authorList>
            <consortium name="DOE Joint Genome Institute"/>
            <person name="Mondo S.J."/>
            <person name="Dannebaum R.O."/>
            <person name="Kuo R.C."/>
            <person name="Labutti K."/>
            <person name="Haridas S."/>
            <person name="Kuo A."/>
            <person name="Salamov A."/>
            <person name="Ahrendt S.R."/>
            <person name="Lipzen A."/>
            <person name="Sullivan W."/>
            <person name="Andreopoulos W.B."/>
            <person name="Clum A."/>
            <person name="Lindquist E."/>
            <person name="Daum C."/>
            <person name="Ramamoorthy G.K."/>
            <person name="Gryganskyi A."/>
            <person name="Culley D."/>
            <person name="Magnuson J.K."/>
            <person name="James T.Y."/>
            <person name="O'Malley M.A."/>
            <person name="Stajich J.E."/>
            <person name="Spatafora J.W."/>
            <person name="Visel A."/>
            <person name="Grigoriev I.V."/>
        </authorList>
    </citation>
    <scope>NUCLEOTIDE SEQUENCE [LARGE SCALE GENOMIC DNA]</scope>
    <source>
        <strain evidence="7 8">12-1054</strain>
    </source>
</reference>
<dbReference type="GO" id="GO:1903475">
    <property type="term" value="P:mitotic actomyosin contractile ring assembly"/>
    <property type="evidence" value="ECO:0007669"/>
    <property type="project" value="TreeGrafter"/>
</dbReference>
<dbReference type="GO" id="GO:0003779">
    <property type="term" value="F:actin binding"/>
    <property type="evidence" value="ECO:0007669"/>
    <property type="project" value="InterPro"/>
</dbReference>
<feature type="coiled-coil region" evidence="2">
    <location>
        <begin position="954"/>
        <end position="981"/>
    </location>
</feature>
<dbReference type="GO" id="GO:0032153">
    <property type="term" value="C:cell division site"/>
    <property type="evidence" value="ECO:0007669"/>
    <property type="project" value="UniProtKB-ARBA"/>
</dbReference>
<dbReference type="InterPro" id="IPR016024">
    <property type="entry name" value="ARM-type_fold"/>
</dbReference>
<dbReference type="SMART" id="SM00498">
    <property type="entry name" value="FH2"/>
    <property type="match status" value="1"/>
</dbReference>
<dbReference type="Gene3D" id="1.20.58.2220">
    <property type="entry name" value="Formin, FH2 domain"/>
    <property type="match status" value="1"/>
</dbReference>
<name>A0A1Y2FRU3_PROLT</name>
<dbReference type="GO" id="GO:0005938">
    <property type="term" value="C:cell cortex"/>
    <property type="evidence" value="ECO:0007669"/>
    <property type="project" value="UniProtKB-ARBA"/>
</dbReference>
<evidence type="ECO:0000259" key="6">
    <source>
        <dbReference type="PROSITE" id="PS51444"/>
    </source>
</evidence>
<dbReference type="Gene3D" id="6.10.30.50">
    <property type="match status" value="1"/>
</dbReference>
<dbReference type="InterPro" id="IPR011989">
    <property type="entry name" value="ARM-like"/>
</dbReference>
<feature type="compositionally biased region" description="Pro residues" evidence="3">
    <location>
        <begin position="701"/>
        <end position="712"/>
    </location>
</feature>
<organism evidence="7 8">
    <name type="scientific">Protomyces lactucae-debilis</name>
    <dbReference type="NCBI Taxonomy" id="2754530"/>
    <lineage>
        <taxon>Eukaryota</taxon>
        <taxon>Fungi</taxon>
        <taxon>Dikarya</taxon>
        <taxon>Ascomycota</taxon>
        <taxon>Taphrinomycotina</taxon>
        <taxon>Taphrinomycetes</taxon>
        <taxon>Taphrinales</taxon>
        <taxon>Protomycetaceae</taxon>
        <taxon>Protomyces</taxon>
    </lineage>
</organism>
<dbReference type="Gene3D" id="1.25.10.10">
    <property type="entry name" value="Leucine-rich Repeat Variant"/>
    <property type="match status" value="1"/>
</dbReference>
<dbReference type="GO" id="GO:0015629">
    <property type="term" value="C:actin cytoskeleton"/>
    <property type="evidence" value="ECO:0007669"/>
    <property type="project" value="UniProtKB-ARBA"/>
</dbReference>
<dbReference type="SUPFAM" id="SSF101447">
    <property type="entry name" value="Formin homology 2 domain (FH2 domain)"/>
    <property type="match status" value="1"/>
</dbReference>
<dbReference type="GeneID" id="63784786"/>
<dbReference type="PANTHER" id="PTHR47102">
    <property type="entry name" value="PROTEIN BNI1"/>
    <property type="match status" value="1"/>
</dbReference>
<dbReference type="SMART" id="SM01140">
    <property type="entry name" value="Drf_GBD"/>
    <property type="match status" value="1"/>
</dbReference>
<feature type="region of interest" description="Disordered" evidence="3">
    <location>
        <begin position="605"/>
        <end position="774"/>
    </location>
</feature>
<evidence type="ECO:0008006" key="9">
    <source>
        <dbReference type="Google" id="ProtNLM"/>
    </source>
</evidence>
<dbReference type="InterPro" id="IPR051661">
    <property type="entry name" value="Actin_filament_regulator"/>
</dbReference>
<dbReference type="SMART" id="SM01139">
    <property type="entry name" value="Drf_FH3"/>
    <property type="match status" value="1"/>
</dbReference>
<evidence type="ECO:0000256" key="1">
    <source>
        <dbReference type="ARBA" id="ARBA00037935"/>
    </source>
</evidence>
<dbReference type="InterPro" id="IPR010473">
    <property type="entry name" value="GTPase-bd"/>
</dbReference>
<keyword evidence="2" id="KW-0175">Coiled coil</keyword>
<comment type="similarity">
    <text evidence="1">Belongs to the formin homology family. BNI1 subfamily.</text>
</comment>
<proteinExistence type="inferred from homology"/>
<dbReference type="AlphaFoldDB" id="A0A1Y2FRU3"/>
<feature type="domain" description="FH2" evidence="6">
    <location>
        <begin position="776"/>
        <end position="1193"/>
    </location>
</feature>
<dbReference type="InterPro" id="IPR010472">
    <property type="entry name" value="FH3_dom"/>
</dbReference>
<feature type="compositionally biased region" description="Pro residues" evidence="3">
    <location>
        <begin position="721"/>
        <end position="759"/>
    </location>
</feature>
<dbReference type="RefSeq" id="XP_040726917.1">
    <property type="nucleotide sequence ID" value="XM_040868187.1"/>
</dbReference>
<dbReference type="InterPro" id="IPR014768">
    <property type="entry name" value="GBD/FH3_dom"/>
</dbReference>
<dbReference type="InterPro" id="IPR042201">
    <property type="entry name" value="FH2_Formin_sf"/>
</dbReference>
<feature type="coiled-coil region" evidence="2">
    <location>
        <begin position="425"/>
        <end position="488"/>
    </location>
</feature>
<dbReference type="InterPro" id="IPR014767">
    <property type="entry name" value="DAD_dom"/>
</dbReference>
<dbReference type="Gene3D" id="1.10.238.150">
    <property type="entry name" value="Formin, FH3 diaphanous domain"/>
    <property type="match status" value="1"/>
</dbReference>
<dbReference type="GO" id="GO:0051017">
    <property type="term" value="P:actin filament bundle assembly"/>
    <property type="evidence" value="ECO:0007669"/>
    <property type="project" value="TreeGrafter"/>
</dbReference>
<dbReference type="GO" id="GO:0051016">
    <property type="term" value="P:barbed-end actin filament capping"/>
    <property type="evidence" value="ECO:0007669"/>
    <property type="project" value="TreeGrafter"/>
</dbReference>
<dbReference type="PROSITE" id="PS51444">
    <property type="entry name" value="FH2"/>
    <property type="match status" value="1"/>
</dbReference>
<dbReference type="PROSITE" id="PS51232">
    <property type="entry name" value="GBD_FH3"/>
    <property type="match status" value="1"/>
</dbReference>
<dbReference type="STRING" id="56484.A0A1Y2FRU3"/>
<protein>
    <recommendedName>
        <fullName evidence="9">Formin homology 2 domain-domain-containing protein</fullName>
    </recommendedName>
</protein>
<dbReference type="OMA" id="TPSIKMK"/>
<feature type="domain" description="GBD/FH3" evidence="5">
    <location>
        <begin position="1"/>
        <end position="394"/>
    </location>
</feature>
<accession>A0A1Y2FRU3</accession>
<evidence type="ECO:0000259" key="5">
    <source>
        <dbReference type="PROSITE" id="PS51232"/>
    </source>
</evidence>
<evidence type="ECO:0000256" key="3">
    <source>
        <dbReference type="SAM" id="MobiDB-lite"/>
    </source>
</evidence>
<keyword evidence="8" id="KW-1185">Reference proteome</keyword>
<dbReference type="SUPFAM" id="SSF48371">
    <property type="entry name" value="ARM repeat"/>
    <property type="match status" value="1"/>
</dbReference>
<feature type="compositionally biased region" description="Pro residues" evidence="3">
    <location>
        <begin position="678"/>
        <end position="694"/>
    </location>
</feature>
<dbReference type="PANTHER" id="PTHR47102:SF2">
    <property type="entry name" value="PROTEIN BNI1"/>
    <property type="match status" value="1"/>
</dbReference>
<sequence length="1236" mass="140206">MMSARDLFRQMPDESRRQLLNKPLPVKWQMVHADAMTVWRDQVQRRATESVSSGSSGKGTPDWYVKRIVDQTLKPAQYTALNVCLRTLQVSWVREFIENQGHIALSTALGQINQRQSSREDDLTKEHEILKCLKVVLNNQKYGAEETVSHQRCIDNITTSLISPNLASRKLVVDILSFFCAWRDPVTSRNTGHEKVLLAFDRLCEITATTTRFESWMSIVEHTIDGRGIAGSRVGASDEYKSGGHTRDANLMEYALSSAMLVNQVANNADQLQNRVHIRTQLKLCGWPRIAAKLSAMGYDLIERQLIRYFDNEEQDLQDLADFDNQTDIRDIDNPVEIVQGIWSRLDATKAQDYFLSTLQHLLLVRESDDERTRLFQLIDSVLTSIVMDSMSTRRDASSALGTSVREVMGRLATDEEARNAIDEARDAYARADQMARERDQMEKEISLGADGLVQQLKDELKQAYQVLKASQRQVYDLKQQMEALKLEHRTIMQSHEVETRELYMMIREGGSNVDTGIIDRQVLMSKLERQLERKKTQFKLEGRRWGEDKARPDAKLRELRAQMDHFENGHQSDDSQSVDGSQIFGSSVRKERISDGDVVREKPKIIQFAKPKPLPVRPPTARTEDVSQYTEAISKLLKEDGPPGTASSGRTNSSGRAISSAPIYSNGAFSKSADSLVPPPPPPPPPPPGPPPDLTGTSMGPPPPPPPPGPAPIMNGSSMLPPPPPPGPAPNLSAPGPPPPPPLPGTSGMPPPPPPPMPGALGKTGLPFVEPGKRQMPMVRPQKKLKQMHFDKLENGAQYTLWAESKLDANALYGVLSQRGLLDELDKSYAMREIRLNLGNRGKTSDKKGFLSNDVRQRIAIAFHRYNDLTIDDLVGKILRCDADLYTPEMLDFLSDEKLRQQDQAKQKLLPYTANWLENGNRVDAEKDPAELRREDQLYMMTFVELQHYWLRRMQALKLKDDLERNYKDWTDQIDLVTKTALSLRNSQSFREVLNVVLHLGNYMNDIGKQAEGFRLGTLARLPLTKNDANNKQTFMHTVERVIRILYPQLEEFLEDLKDVATASKVNIESLSSEIRSLNTMRLGIERAYENGVMSDRKTLHPKDRVRHVIEQFLPGAIKKTDFLTTLLEDMQSSFENCLIYYGEEPKDNLSRQQFFQKFDIFVRDYKRVKKENFDMEEEAHRADMRRKAMTKASQKNIMEAALQPASAPNHAVMDNLLEKLRSGPDVESRKTRRR</sequence>
<dbReference type="Pfam" id="PF02181">
    <property type="entry name" value="FH2"/>
    <property type="match status" value="1"/>
</dbReference>
<evidence type="ECO:0000259" key="4">
    <source>
        <dbReference type="PROSITE" id="PS51231"/>
    </source>
</evidence>
<feature type="compositionally biased region" description="Polar residues" evidence="3">
    <location>
        <begin position="646"/>
        <end position="658"/>
    </location>
</feature>
<dbReference type="Proteomes" id="UP000193685">
    <property type="component" value="Unassembled WGS sequence"/>
</dbReference>
<dbReference type="GO" id="GO:0043332">
    <property type="term" value="C:mating projection tip"/>
    <property type="evidence" value="ECO:0007669"/>
    <property type="project" value="TreeGrafter"/>
</dbReference>
<evidence type="ECO:0000313" key="8">
    <source>
        <dbReference type="Proteomes" id="UP000193685"/>
    </source>
</evidence>
<dbReference type="Pfam" id="PF06371">
    <property type="entry name" value="Drf_GBD"/>
    <property type="match status" value="1"/>
</dbReference>
<gene>
    <name evidence="7" type="ORF">BCR37DRAFT_355055</name>
</gene>
<feature type="non-terminal residue" evidence="7">
    <location>
        <position position="1236"/>
    </location>
</feature>
<dbReference type="GO" id="GO:0031267">
    <property type="term" value="F:small GTPase binding"/>
    <property type="evidence" value="ECO:0007669"/>
    <property type="project" value="InterPro"/>
</dbReference>
<feature type="domain" description="DAD" evidence="4">
    <location>
        <begin position="1209"/>
        <end position="1236"/>
    </location>
</feature>
<dbReference type="EMBL" id="MCFI01000004">
    <property type="protein sequence ID" value="ORY85435.1"/>
    <property type="molecule type" value="Genomic_DNA"/>
</dbReference>
<comment type="caution">
    <text evidence="7">The sequence shown here is derived from an EMBL/GenBank/DDBJ whole genome shotgun (WGS) entry which is preliminary data.</text>
</comment>
<evidence type="ECO:0000256" key="2">
    <source>
        <dbReference type="SAM" id="Coils"/>
    </source>
</evidence>
<dbReference type="OrthoDB" id="1104827at2759"/>
<dbReference type="Pfam" id="PF06367">
    <property type="entry name" value="Drf_FH3"/>
    <property type="match status" value="1"/>
</dbReference>
<dbReference type="PROSITE" id="PS51231">
    <property type="entry name" value="DAD"/>
    <property type="match status" value="1"/>
</dbReference>
<dbReference type="InterPro" id="IPR015425">
    <property type="entry name" value="FH2_Formin"/>
</dbReference>
<evidence type="ECO:0000313" key="7">
    <source>
        <dbReference type="EMBL" id="ORY85435.1"/>
    </source>
</evidence>